<gene>
    <name evidence="7" type="ORF">O4J56_12250</name>
</gene>
<keyword evidence="2" id="KW-0285">Flavoprotein</keyword>
<proteinExistence type="predicted"/>
<dbReference type="InterPro" id="IPR007419">
    <property type="entry name" value="BFD-like_2Fe2S-bd_dom"/>
</dbReference>
<dbReference type="InterPro" id="IPR023753">
    <property type="entry name" value="FAD/NAD-binding_dom"/>
</dbReference>
<name>A0ABT4U394_9ACTN</name>
<evidence type="ECO:0000256" key="1">
    <source>
        <dbReference type="ARBA" id="ARBA00001974"/>
    </source>
</evidence>
<keyword evidence="8" id="KW-1185">Reference proteome</keyword>
<dbReference type="PRINTS" id="PR00411">
    <property type="entry name" value="PNDRDTASEI"/>
</dbReference>
<dbReference type="PANTHER" id="PTHR43429:SF3">
    <property type="entry name" value="NITRITE REDUCTASE [NAD(P)H]"/>
    <property type="match status" value="1"/>
</dbReference>
<dbReference type="InterPro" id="IPR036188">
    <property type="entry name" value="FAD/NAD-bd_sf"/>
</dbReference>
<sequence>MSPRPVPYRPRRPRRVVVIGNGMVGARFAEEVRRLDPGGDRVRLTVVGEEPGPCNRVLLPGVLSGALRPEEVGMPRPEGPGTAVLGAHAAAVDRSGRRVLLADGRALGYDRLVLATGARPVVPPVAGLRAPDGGPGPGAAVLRGPDDCRRIARLARPGDPVAVLGGGPLGLETARALAVRGHPVTVVEAAHRIMPHRLDRAGGRLLAELLERRGVRVLSGRACTAWVPGRGLDLDDGTRVPARAVVVAVGVRASARLAEEAGIAVRGGVLVDDALATSDPLVHAIGDCAEHPGGGAGLVGPGWEQAAVLAGRLTGRTPDAAYRGARTVTRLKADGIEMVSVGEVGDGPGAQTAGDPPEEVTVSDPAGGRYARLLLRAGRVSGAVVVGLPGAAAAVTAAFDADAPVPPDRLGLLLGADLASADAGGGSGDGRAPVCRCNGVSRDRIEQAWLEGARDLAGMARATRATTGCGGCAGDVGALLDRWSKDTPEPARG</sequence>
<feature type="domain" description="BFD-like [2Fe-2S]-binding" evidence="4">
    <location>
        <begin position="434"/>
        <end position="481"/>
    </location>
</feature>
<dbReference type="InterPro" id="IPR050260">
    <property type="entry name" value="FAD-bd_OxRdtase"/>
</dbReference>
<feature type="domain" description="NADH-rubredoxin oxidoreductase C-terminal" evidence="6">
    <location>
        <begin position="328"/>
        <end position="387"/>
    </location>
</feature>
<keyword evidence="3" id="KW-0274">FAD</keyword>
<protein>
    <submittedName>
        <fullName evidence="7">FAD-dependent oxidoreductase</fullName>
    </submittedName>
</protein>
<dbReference type="Gene3D" id="1.10.10.1100">
    <property type="entry name" value="BFD-like [2Fe-2S]-binding domain"/>
    <property type="match status" value="1"/>
</dbReference>
<dbReference type="Pfam" id="PF07992">
    <property type="entry name" value="Pyr_redox_2"/>
    <property type="match status" value="1"/>
</dbReference>
<comment type="cofactor">
    <cofactor evidence="1">
        <name>FAD</name>
        <dbReference type="ChEBI" id="CHEBI:57692"/>
    </cofactor>
</comment>
<dbReference type="InterPro" id="IPR041575">
    <property type="entry name" value="Rubredoxin_C"/>
</dbReference>
<dbReference type="Pfam" id="PF18267">
    <property type="entry name" value="Rubredoxin_C"/>
    <property type="match status" value="1"/>
</dbReference>
<evidence type="ECO:0000259" key="5">
    <source>
        <dbReference type="Pfam" id="PF07992"/>
    </source>
</evidence>
<evidence type="ECO:0000256" key="3">
    <source>
        <dbReference type="ARBA" id="ARBA00022827"/>
    </source>
</evidence>
<reference evidence="7 8" key="1">
    <citation type="submission" date="2023-01" db="EMBL/GenBank/DDBJ databases">
        <title>Draft genome sequence of Nocardiopsis sp. RSe5-2 isolated from halophytes.</title>
        <authorList>
            <person name="Duangmal K."/>
            <person name="Chantavorakit T."/>
        </authorList>
    </citation>
    <scope>NUCLEOTIDE SEQUENCE [LARGE SCALE GENOMIC DNA]</scope>
    <source>
        <strain evidence="7 8">RSe5-2</strain>
    </source>
</reference>
<dbReference type="Pfam" id="PF04324">
    <property type="entry name" value="Fer2_BFD"/>
    <property type="match status" value="1"/>
</dbReference>
<evidence type="ECO:0000259" key="6">
    <source>
        <dbReference type="Pfam" id="PF18267"/>
    </source>
</evidence>
<dbReference type="EMBL" id="JAQFWQ010000029">
    <property type="protein sequence ID" value="MDA2811405.1"/>
    <property type="molecule type" value="Genomic_DNA"/>
</dbReference>
<accession>A0ABT4U394</accession>
<evidence type="ECO:0000313" key="8">
    <source>
        <dbReference type="Proteomes" id="UP001527866"/>
    </source>
</evidence>
<evidence type="ECO:0000256" key="2">
    <source>
        <dbReference type="ARBA" id="ARBA00022630"/>
    </source>
</evidence>
<dbReference type="InterPro" id="IPR041854">
    <property type="entry name" value="BFD-like_2Fe2S-bd_dom_sf"/>
</dbReference>
<dbReference type="PRINTS" id="PR00368">
    <property type="entry name" value="FADPNR"/>
</dbReference>
<dbReference type="SUPFAM" id="SSF51905">
    <property type="entry name" value="FAD/NAD(P)-binding domain"/>
    <property type="match status" value="2"/>
</dbReference>
<organism evidence="7 8">
    <name type="scientific">Nocardiopsis endophytica</name>
    <dbReference type="NCBI Taxonomy" id="3018445"/>
    <lineage>
        <taxon>Bacteria</taxon>
        <taxon>Bacillati</taxon>
        <taxon>Actinomycetota</taxon>
        <taxon>Actinomycetes</taxon>
        <taxon>Streptosporangiales</taxon>
        <taxon>Nocardiopsidaceae</taxon>
        <taxon>Nocardiopsis</taxon>
    </lineage>
</organism>
<evidence type="ECO:0000313" key="7">
    <source>
        <dbReference type="EMBL" id="MDA2811405.1"/>
    </source>
</evidence>
<dbReference type="Gene3D" id="3.50.50.60">
    <property type="entry name" value="FAD/NAD(P)-binding domain"/>
    <property type="match status" value="2"/>
</dbReference>
<feature type="domain" description="FAD/NAD(P)-binding" evidence="5">
    <location>
        <begin position="15"/>
        <end position="293"/>
    </location>
</feature>
<dbReference type="RefSeq" id="WP_270685861.1">
    <property type="nucleotide sequence ID" value="NZ_JAQFWQ010000029.1"/>
</dbReference>
<dbReference type="PANTHER" id="PTHR43429">
    <property type="entry name" value="PYRIDINE NUCLEOTIDE-DISULFIDE OXIDOREDUCTASE DOMAIN-CONTAINING"/>
    <property type="match status" value="1"/>
</dbReference>
<comment type="caution">
    <text evidence="7">The sequence shown here is derived from an EMBL/GenBank/DDBJ whole genome shotgun (WGS) entry which is preliminary data.</text>
</comment>
<dbReference type="Proteomes" id="UP001527866">
    <property type="component" value="Unassembled WGS sequence"/>
</dbReference>
<evidence type="ECO:0000259" key="4">
    <source>
        <dbReference type="Pfam" id="PF04324"/>
    </source>
</evidence>